<keyword evidence="2" id="KW-1185">Reference proteome</keyword>
<gene>
    <name evidence="1" type="ORF">PVAP13_7NG097589</name>
</gene>
<dbReference type="EMBL" id="CM029050">
    <property type="protein sequence ID" value="KAG2565115.1"/>
    <property type="molecule type" value="Genomic_DNA"/>
</dbReference>
<protein>
    <submittedName>
        <fullName evidence="1">Uncharacterized protein</fullName>
    </submittedName>
</protein>
<evidence type="ECO:0000313" key="1">
    <source>
        <dbReference type="EMBL" id="KAG2565115.1"/>
    </source>
</evidence>
<dbReference type="AlphaFoldDB" id="A0A8T0PVM2"/>
<sequence>MAFLWPDNIQLTELIEVIGGLIEEIGGAIGWEINHLLR</sequence>
<accession>A0A8T0PVM2</accession>
<comment type="caution">
    <text evidence="1">The sequence shown here is derived from an EMBL/GenBank/DDBJ whole genome shotgun (WGS) entry which is preliminary data.</text>
</comment>
<reference evidence="1" key="1">
    <citation type="submission" date="2020-05" db="EMBL/GenBank/DDBJ databases">
        <title>WGS assembly of Panicum virgatum.</title>
        <authorList>
            <person name="Lovell J.T."/>
            <person name="Jenkins J."/>
            <person name="Shu S."/>
            <person name="Juenger T.E."/>
            <person name="Schmutz J."/>
        </authorList>
    </citation>
    <scope>NUCLEOTIDE SEQUENCE</scope>
    <source>
        <strain evidence="1">AP13</strain>
    </source>
</reference>
<evidence type="ECO:0000313" key="2">
    <source>
        <dbReference type="Proteomes" id="UP000823388"/>
    </source>
</evidence>
<proteinExistence type="predicted"/>
<name>A0A8T0PVM2_PANVG</name>
<dbReference type="Proteomes" id="UP000823388">
    <property type="component" value="Chromosome 7N"/>
</dbReference>
<organism evidence="1 2">
    <name type="scientific">Panicum virgatum</name>
    <name type="common">Blackwell switchgrass</name>
    <dbReference type="NCBI Taxonomy" id="38727"/>
    <lineage>
        <taxon>Eukaryota</taxon>
        <taxon>Viridiplantae</taxon>
        <taxon>Streptophyta</taxon>
        <taxon>Embryophyta</taxon>
        <taxon>Tracheophyta</taxon>
        <taxon>Spermatophyta</taxon>
        <taxon>Magnoliopsida</taxon>
        <taxon>Liliopsida</taxon>
        <taxon>Poales</taxon>
        <taxon>Poaceae</taxon>
        <taxon>PACMAD clade</taxon>
        <taxon>Panicoideae</taxon>
        <taxon>Panicodae</taxon>
        <taxon>Paniceae</taxon>
        <taxon>Panicinae</taxon>
        <taxon>Panicum</taxon>
        <taxon>Panicum sect. Hiantes</taxon>
    </lineage>
</organism>